<feature type="non-terminal residue" evidence="1">
    <location>
        <position position="1"/>
    </location>
</feature>
<name>A0A0B1TP50_OESDE</name>
<dbReference type="EMBL" id="KN549226">
    <property type="protein sequence ID" value="KHJ99338.1"/>
    <property type="molecule type" value="Genomic_DNA"/>
</dbReference>
<organism evidence="1 2">
    <name type="scientific">Oesophagostomum dentatum</name>
    <name type="common">Nodular worm</name>
    <dbReference type="NCBI Taxonomy" id="61180"/>
    <lineage>
        <taxon>Eukaryota</taxon>
        <taxon>Metazoa</taxon>
        <taxon>Ecdysozoa</taxon>
        <taxon>Nematoda</taxon>
        <taxon>Chromadorea</taxon>
        <taxon>Rhabditida</taxon>
        <taxon>Rhabditina</taxon>
        <taxon>Rhabditomorpha</taxon>
        <taxon>Strongyloidea</taxon>
        <taxon>Strongylidae</taxon>
        <taxon>Oesophagostomum</taxon>
    </lineage>
</organism>
<accession>A0A0B1TP50</accession>
<proteinExistence type="predicted"/>
<keyword evidence="2" id="KW-1185">Reference proteome</keyword>
<evidence type="ECO:0000313" key="2">
    <source>
        <dbReference type="Proteomes" id="UP000053660"/>
    </source>
</evidence>
<gene>
    <name evidence="1" type="ORF">OESDEN_00679</name>
</gene>
<protein>
    <submittedName>
        <fullName evidence="1">Uncharacterized protein</fullName>
    </submittedName>
</protein>
<feature type="non-terminal residue" evidence="1">
    <location>
        <position position="110"/>
    </location>
</feature>
<dbReference type="AlphaFoldDB" id="A0A0B1TP50"/>
<dbReference type="Proteomes" id="UP000053660">
    <property type="component" value="Unassembled WGS sequence"/>
</dbReference>
<reference evidence="1 2" key="1">
    <citation type="submission" date="2014-03" db="EMBL/GenBank/DDBJ databases">
        <title>Draft genome of the hookworm Oesophagostomum dentatum.</title>
        <authorList>
            <person name="Mitreva M."/>
        </authorList>
    </citation>
    <scope>NUCLEOTIDE SEQUENCE [LARGE SCALE GENOMIC DNA]</scope>
    <source>
        <strain evidence="1 2">OD-Hann</strain>
    </source>
</reference>
<sequence>GWLGRTVRTPPLFSLLHFLNLQIERYVIHLRKFLLEGEGETVVEIGVPIELGGQSPGIPVNDLEIAVANHMKALESVPAIGTKIERRTNGDKSTEVWLVRGVPKNEDFIE</sequence>
<evidence type="ECO:0000313" key="1">
    <source>
        <dbReference type="EMBL" id="KHJ99338.1"/>
    </source>
</evidence>